<comment type="pathway">
    <text evidence="5">Nucleotide-sugar biosynthesis; GDP-L-fucose biosynthesis via de novo pathway; GDP-L-fucose from GDP-alpha-D-mannose: step 2/2.</text>
</comment>
<dbReference type="EC" id="1.1.1.271" evidence="5"/>
<dbReference type="HAMAP" id="MF_00956">
    <property type="entry name" value="GDP_fucose_synth"/>
    <property type="match status" value="1"/>
</dbReference>
<keyword evidence="3 5" id="KW-0560">Oxidoreductase</keyword>
<dbReference type="EMBL" id="JBHTCF010000006">
    <property type="protein sequence ID" value="MFC7305776.1"/>
    <property type="molecule type" value="Genomic_DNA"/>
</dbReference>
<dbReference type="PANTHER" id="PTHR43238:SF1">
    <property type="entry name" value="GDP-L-FUCOSE SYNTHASE"/>
    <property type="match status" value="1"/>
</dbReference>
<name>A0ABW2JK26_9ACTN</name>
<accession>A0ABW2JK26</accession>
<dbReference type="Proteomes" id="UP001596523">
    <property type="component" value="Unassembled WGS sequence"/>
</dbReference>
<evidence type="ECO:0000256" key="1">
    <source>
        <dbReference type="ARBA" id="ARBA00005959"/>
    </source>
</evidence>
<evidence type="ECO:0000256" key="4">
    <source>
        <dbReference type="ARBA" id="ARBA00023235"/>
    </source>
</evidence>
<evidence type="ECO:0000256" key="5">
    <source>
        <dbReference type="HAMAP-Rule" id="MF_00956"/>
    </source>
</evidence>
<keyword evidence="5" id="KW-0511">Multifunctional enzyme</keyword>
<protein>
    <recommendedName>
        <fullName evidence="5">GDP-L-fucose synthase</fullName>
        <ecNumber evidence="5">1.1.1.271</ecNumber>
    </recommendedName>
    <alternativeName>
        <fullName evidence="5">GDP-4-keto-6-deoxy-D-mannose-3,5-epimerase-4-reductase</fullName>
    </alternativeName>
</protein>
<feature type="active site" description="Proton donor/acceptor" evidence="5">
    <location>
        <position position="159"/>
    </location>
</feature>
<feature type="binding site" evidence="5">
    <location>
        <position position="292"/>
    </location>
    <ligand>
        <name>substrate</name>
    </ligand>
</feature>
<sequence>MELRDPARVGTEEPVGAAQRRALDRTARVHIAGHRGLVGSALVRHLTKEGFGDLLLRSSAVTDLRDRDAVRRLYAAERPRAVILAAARVGGIAANAAKPVDFLSDNLRIQLNVLDAAREFGVERLLFLGSSCIYPKHAPQPIPESALLTGALEATNDAYAIAKIAGLLHVQALRRQYGLPYISAMPTNLYGPGDNLDPRTSHVLPAMLQRTHEAHARRASRITHWGSGTPRREFLHVDDLARACLFLLEHYDGDAPVNVGTGEDIELRELAALIATTVGYRGSVDWDTTRPDGTPRKLLDTTRLTALGWKPEITLREGLDQTYAWLRTRHLDPRAHDPLLTPLLRSTPWTSADF</sequence>
<dbReference type="SUPFAM" id="SSF51735">
    <property type="entry name" value="NAD(P)-binding Rossmann-fold domains"/>
    <property type="match status" value="1"/>
</dbReference>
<keyword evidence="8" id="KW-1185">Reference proteome</keyword>
<keyword evidence="2 5" id="KW-0521">NADP</keyword>
<dbReference type="RefSeq" id="WP_381831147.1">
    <property type="nucleotide sequence ID" value="NZ_JBHTCF010000006.1"/>
</dbReference>
<evidence type="ECO:0000313" key="7">
    <source>
        <dbReference type="EMBL" id="MFC7305776.1"/>
    </source>
</evidence>
<feature type="binding site" evidence="5">
    <location>
        <position position="202"/>
    </location>
    <ligand>
        <name>NADP(+)</name>
        <dbReference type="ChEBI" id="CHEBI:58349"/>
    </ligand>
</feature>
<dbReference type="Gene3D" id="3.90.25.10">
    <property type="entry name" value="UDP-galactose 4-epimerase, domain 1"/>
    <property type="match status" value="1"/>
</dbReference>
<feature type="binding site" evidence="5">
    <location>
        <begin position="33"/>
        <end position="39"/>
    </location>
    <ligand>
        <name>NADP(+)</name>
        <dbReference type="ChEBI" id="CHEBI:58349"/>
    </ligand>
</feature>
<feature type="binding site" evidence="5">
    <location>
        <position position="210"/>
    </location>
    <ligand>
        <name>substrate</name>
    </ligand>
</feature>
<dbReference type="InterPro" id="IPR001509">
    <property type="entry name" value="Epimerase_deHydtase"/>
</dbReference>
<feature type="site" description="Important for catalytic activity" evidence="5">
    <location>
        <position position="132"/>
    </location>
</feature>
<dbReference type="PANTHER" id="PTHR43238">
    <property type="entry name" value="GDP-L-FUCOSE SYNTHASE"/>
    <property type="match status" value="1"/>
</dbReference>
<proteinExistence type="inferred from homology"/>
<dbReference type="CDD" id="cd05239">
    <property type="entry name" value="GDP_FS_SDR_e"/>
    <property type="match status" value="1"/>
</dbReference>
<feature type="binding site" evidence="5">
    <location>
        <position position="232"/>
    </location>
    <ligand>
        <name>substrate</name>
    </ligand>
</feature>
<keyword evidence="4 5" id="KW-0413">Isomerase</keyword>
<comment type="catalytic activity">
    <reaction evidence="5">
        <text>GDP-beta-L-fucose + NADP(+) = GDP-4-dehydro-alpha-D-rhamnose + NADPH + H(+)</text>
        <dbReference type="Rhea" id="RHEA:18885"/>
        <dbReference type="ChEBI" id="CHEBI:15378"/>
        <dbReference type="ChEBI" id="CHEBI:57273"/>
        <dbReference type="ChEBI" id="CHEBI:57783"/>
        <dbReference type="ChEBI" id="CHEBI:57964"/>
        <dbReference type="ChEBI" id="CHEBI:58349"/>
        <dbReference type="EC" id="1.1.1.271"/>
    </reaction>
</comment>
<evidence type="ECO:0000256" key="3">
    <source>
        <dbReference type="ARBA" id="ARBA00023002"/>
    </source>
</evidence>
<dbReference type="InterPro" id="IPR028614">
    <property type="entry name" value="GDP_fucose/colitose_synth"/>
</dbReference>
<comment type="function">
    <text evidence="5">Catalyzes the two-step NADP-dependent conversion of GDP-4-dehydro-6-deoxy-D-mannose to GDP-fucose, involving an epimerase and a reductase reaction.</text>
</comment>
<evidence type="ECO:0000259" key="6">
    <source>
        <dbReference type="Pfam" id="PF01370"/>
    </source>
</evidence>
<evidence type="ECO:0000256" key="2">
    <source>
        <dbReference type="ARBA" id="ARBA00022857"/>
    </source>
</evidence>
<feature type="binding site" evidence="5">
    <location>
        <position position="225"/>
    </location>
    <ligand>
        <name>substrate</name>
    </ligand>
</feature>
<gene>
    <name evidence="5" type="primary">fcl</name>
    <name evidence="7" type="ORF">ACFQVC_16300</name>
</gene>
<feature type="binding site" evidence="5">
    <location>
        <begin position="186"/>
        <end position="189"/>
    </location>
    <ligand>
        <name>NADP(+)</name>
        <dbReference type="ChEBI" id="CHEBI:58349"/>
    </ligand>
</feature>
<feature type="domain" description="NAD-dependent epimerase/dehydratase" evidence="6">
    <location>
        <begin position="30"/>
        <end position="260"/>
    </location>
</feature>
<comment type="caution">
    <text evidence="7">The sequence shown here is derived from an EMBL/GenBank/DDBJ whole genome shotgun (WGS) entry which is preliminary data.</text>
</comment>
<feature type="binding site" evidence="5">
    <location>
        <begin position="128"/>
        <end position="131"/>
    </location>
    <ligand>
        <name>NADP(+)</name>
        <dbReference type="ChEBI" id="CHEBI:58349"/>
    </ligand>
</feature>
<evidence type="ECO:0000313" key="8">
    <source>
        <dbReference type="Proteomes" id="UP001596523"/>
    </source>
</evidence>
<feature type="site" description="Important for catalytic activity" evidence="5">
    <location>
        <position position="130"/>
    </location>
</feature>
<comment type="similarity">
    <text evidence="1 5">Belongs to the NAD(P)-dependent epimerase/dehydratase family. Fucose synthase subfamily.</text>
</comment>
<dbReference type="Pfam" id="PF01370">
    <property type="entry name" value="Epimerase"/>
    <property type="match status" value="1"/>
</dbReference>
<organism evidence="7 8">
    <name type="scientific">Streptomyces monticola</name>
    <dbReference type="NCBI Taxonomy" id="2666263"/>
    <lineage>
        <taxon>Bacteria</taxon>
        <taxon>Bacillati</taxon>
        <taxon>Actinomycetota</taxon>
        <taxon>Actinomycetes</taxon>
        <taxon>Kitasatosporales</taxon>
        <taxon>Streptomycetaceae</taxon>
        <taxon>Streptomyces</taxon>
    </lineage>
</organism>
<dbReference type="InterPro" id="IPR036291">
    <property type="entry name" value="NAD(P)-bd_dom_sf"/>
</dbReference>
<feature type="binding site" evidence="5">
    <location>
        <position position="163"/>
    </location>
    <ligand>
        <name>NADP(+)</name>
        <dbReference type="ChEBI" id="CHEBI:58349"/>
    </ligand>
</feature>
<dbReference type="Gene3D" id="3.40.50.720">
    <property type="entry name" value="NAD(P)-binding Rossmann-like Domain"/>
    <property type="match status" value="1"/>
</dbReference>
<reference evidence="8" key="1">
    <citation type="journal article" date="2019" name="Int. J. Syst. Evol. Microbiol.">
        <title>The Global Catalogue of Microorganisms (GCM) 10K type strain sequencing project: providing services to taxonomists for standard genome sequencing and annotation.</title>
        <authorList>
            <consortium name="The Broad Institute Genomics Platform"/>
            <consortium name="The Broad Institute Genome Sequencing Center for Infectious Disease"/>
            <person name="Wu L."/>
            <person name="Ma J."/>
        </authorList>
    </citation>
    <scope>NUCLEOTIDE SEQUENCE [LARGE SCALE GENOMIC DNA]</scope>
    <source>
        <strain evidence="8">SYNS20</strain>
    </source>
</reference>